<dbReference type="Proteomes" id="UP000245489">
    <property type="component" value="Unassembled WGS sequence"/>
</dbReference>
<dbReference type="EMBL" id="QGGO01000030">
    <property type="protein sequence ID" value="PWK18403.1"/>
    <property type="molecule type" value="Genomic_DNA"/>
</dbReference>
<dbReference type="InterPro" id="IPR036291">
    <property type="entry name" value="NAD(P)-bd_dom_sf"/>
</dbReference>
<dbReference type="RefSeq" id="WP_109744766.1">
    <property type="nucleotide sequence ID" value="NZ_QGGO01000030.1"/>
</dbReference>
<dbReference type="InterPro" id="IPR001509">
    <property type="entry name" value="Epimerase_deHydtase"/>
</dbReference>
<sequence>MKIIIAGGSGFLGKSLEKHFQNHEVWILTRNPRRSNEIYWDAKNLGEWSEYLENADVLINMTGKSVDCRYNDKNRAEILRSRIDSTNILQKAVENCQNPPKVWLNSSSATIYVHAETQLMTETNGIIGDDFSMNICKAWEKAFFEKQNLNTRKVALRTAIVLGNEGEALKKLKTITRLGLGGKQGSGRQKMSWIHVEDFCRAVEFIIQNESIKDVVNVSAPNPIENQAFMAILRNKLNVPFGLPSPVFLLEIGTLFLQTETELLLKSRNVYPERLLNYGFQFKFETAENALEELLG</sequence>
<gene>
    <name evidence="4" type="ORF">LV89_04102</name>
</gene>
<evidence type="ECO:0000313" key="4">
    <source>
        <dbReference type="EMBL" id="PWK18403.1"/>
    </source>
</evidence>
<evidence type="ECO:0008006" key="6">
    <source>
        <dbReference type="Google" id="ProtNLM"/>
    </source>
</evidence>
<dbReference type="CDD" id="cd05242">
    <property type="entry name" value="SDR_a8"/>
    <property type="match status" value="1"/>
</dbReference>
<evidence type="ECO:0000259" key="2">
    <source>
        <dbReference type="Pfam" id="PF01370"/>
    </source>
</evidence>
<evidence type="ECO:0000256" key="1">
    <source>
        <dbReference type="ARBA" id="ARBA00009353"/>
    </source>
</evidence>
<dbReference type="AlphaFoldDB" id="A0A316DNS0"/>
<organism evidence="4 5">
    <name type="scientific">Arcicella aurantiaca</name>
    <dbReference type="NCBI Taxonomy" id="591202"/>
    <lineage>
        <taxon>Bacteria</taxon>
        <taxon>Pseudomonadati</taxon>
        <taxon>Bacteroidota</taxon>
        <taxon>Cytophagia</taxon>
        <taxon>Cytophagales</taxon>
        <taxon>Flectobacillaceae</taxon>
        <taxon>Arcicella</taxon>
    </lineage>
</organism>
<dbReference type="NCBIfam" id="TIGR01777">
    <property type="entry name" value="yfcH"/>
    <property type="match status" value="1"/>
</dbReference>
<dbReference type="Pfam" id="PF01370">
    <property type="entry name" value="Epimerase"/>
    <property type="match status" value="1"/>
</dbReference>
<name>A0A316DNS0_9BACT</name>
<proteinExistence type="inferred from homology"/>
<keyword evidence="5" id="KW-1185">Reference proteome</keyword>
<dbReference type="OrthoDB" id="9801773at2"/>
<reference evidence="4 5" key="1">
    <citation type="submission" date="2018-05" db="EMBL/GenBank/DDBJ databases">
        <title>Genomic Encyclopedia of Archaeal and Bacterial Type Strains, Phase II (KMG-II): from individual species to whole genera.</title>
        <authorList>
            <person name="Goeker M."/>
        </authorList>
    </citation>
    <scope>NUCLEOTIDE SEQUENCE [LARGE SCALE GENOMIC DNA]</scope>
    <source>
        <strain evidence="4 5">DSM 22214</strain>
    </source>
</reference>
<dbReference type="Pfam" id="PF08338">
    <property type="entry name" value="DUF1731"/>
    <property type="match status" value="1"/>
</dbReference>
<feature type="domain" description="DUF1731" evidence="3">
    <location>
        <begin position="246"/>
        <end position="294"/>
    </location>
</feature>
<dbReference type="PANTHER" id="PTHR11092:SF0">
    <property type="entry name" value="EPIMERASE FAMILY PROTEIN SDR39U1"/>
    <property type="match status" value="1"/>
</dbReference>
<evidence type="ECO:0000259" key="3">
    <source>
        <dbReference type="Pfam" id="PF08338"/>
    </source>
</evidence>
<comment type="caution">
    <text evidence="4">The sequence shown here is derived from an EMBL/GenBank/DDBJ whole genome shotgun (WGS) entry which is preliminary data.</text>
</comment>
<comment type="similarity">
    <text evidence="1">Belongs to the NAD(P)-dependent epimerase/dehydratase family. SDR39U1 subfamily.</text>
</comment>
<accession>A0A316DNS0</accession>
<feature type="domain" description="NAD-dependent epimerase/dehydratase" evidence="2">
    <location>
        <begin position="3"/>
        <end position="218"/>
    </location>
</feature>
<dbReference type="PANTHER" id="PTHR11092">
    <property type="entry name" value="SUGAR NUCLEOTIDE EPIMERASE RELATED"/>
    <property type="match status" value="1"/>
</dbReference>
<protein>
    <recommendedName>
        <fullName evidence="6">DUF1731 domain-containing protein</fullName>
    </recommendedName>
</protein>
<dbReference type="InterPro" id="IPR013549">
    <property type="entry name" value="DUF1731"/>
</dbReference>
<evidence type="ECO:0000313" key="5">
    <source>
        <dbReference type="Proteomes" id="UP000245489"/>
    </source>
</evidence>
<dbReference type="InterPro" id="IPR010099">
    <property type="entry name" value="SDR39U1"/>
</dbReference>
<dbReference type="SUPFAM" id="SSF51735">
    <property type="entry name" value="NAD(P)-binding Rossmann-fold domains"/>
    <property type="match status" value="1"/>
</dbReference>
<dbReference type="Gene3D" id="3.40.50.720">
    <property type="entry name" value="NAD(P)-binding Rossmann-like Domain"/>
    <property type="match status" value="1"/>
</dbReference>